<reference evidence="1" key="1">
    <citation type="submission" date="2023-04" db="EMBL/GenBank/DDBJ databases">
        <title>Draft Genome sequencing of Naganishia species isolated from polar environments using Oxford Nanopore Technology.</title>
        <authorList>
            <person name="Leo P."/>
            <person name="Venkateswaran K."/>
        </authorList>
    </citation>
    <scope>NUCLEOTIDE SEQUENCE</scope>
    <source>
        <strain evidence="1">MNA-CCFEE 5261</strain>
    </source>
</reference>
<comment type="caution">
    <text evidence="1">The sequence shown here is derived from an EMBL/GenBank/DDBJ whole genome shotgun (WGS) entry which is preliminary data.</text>
</comment>
<dbReference type="Proteomes" id="UP001241377">
    <property type="component" value="Unassembled WGS sequence"/>
</dbReference>
<proteinExistence type="predicted"/>
<keyword evidence="2" id="KW-1185">Reference proteome</keyword>
<evidence type="ECO:0000313" key="1">
    <source>
        <dbReference type="EMBL" id="KAJ9096576.1"/>
    </source>
</evidence>
<dbReference type="EMBL" id="JASBWR010000092">
    <property type="protein sequence ID" value="KAJ9096576.1"/>
    <property type="molecule type" value="Genomic_DNA"/>
</dbReference>
<organism evidence="1 2">
    <name type="scientific">Naganishia cerealis</name>
    <dbReference type="NCBI Taxonomy" id="610337"/>
    <lineage>
        <taxon>Eukaryota</taxon>
        <taxon>Fungi</taxon>
        <taxon>Dikarya</taxon>
        <taxon>Basidiomycota</taxon>
        <taxon>Agaricomycotina</taxon>
        <taxon>Tremellomycetes</taxon>
        <taxon>Filobasidiales</taxon>
        <taxon>Filobasidiaceae</taxon>
        <taxon>Naganishia</taxon>
    </lineage>
</organism>
<protein>
    <submittedName>
        <fullName evidence="1">Uncharacterized protein</fullName>
    </submittedName>
</protein>
<evidence type="ECO:0000313" key="2">
    <source>
        <dbReference type="Proteomes" id="UP001241377"/>
    </source>
</evidence>
<name>A0ACC2VBX8_9TREE</name>
<sequence length="467" mass="51244">MEAFYGNDSFGSFQGPRVEDEKNHLKRSRPYAPEYPTFARGGLDDPESQIPDINGEKASYIRDRGTMETIEEEVEDLTEEVIENTRLNARSSALFQESPQSQPESKRIPPPQIPAEIAALPDSIQQMWRGVQPRFGAEQTMAVPKIQLEPSTPSTIASGSQSIKLSRPDTLYSTSSSGTASTDSTAAERYKIISRSSQAFPIPPERAVAPVAPPRSRPKAHLVNRKMDDTRLMPPKKSALRRHSQFTTAASECQSSIVELSQSSKASARSRAPERKEDVSRRSFVRFDLHRISACSTDTTSSLDSGLSDILPPKPRDYRKPNSEGPIETVIPLQGPEGDKFSIYSGIAQDVPRIDTTASPVKKRPSPKAASPSRLSYLLTEESSPQSPFSDIHAFKPDSTLVEDMRSVCSARTVSTVYMSADESTANAAPVKPLARLPLSDPALCANTINEAEFVAKKKKRMSHLAV</sequence>
<accession>A0ACC2VBX8</accession>
<gene>
    <name evidence="1" type="ORF">QFC19_007108</name>
</gene>